<dbReference type="FunFam" id="3.30.40.10:FF:000038">
    <property type="entry name" value="E3 ubiquitin-protein ligase listerin"/>
    <property type="match status" value="1"/>
</dbReference>
<evidence type="ECO:0000259" key="16">
    <source>
        <dbReference type="PROSITE" id="PS50081"/>
    </source>
</evidence>
<evidence type="ECO:0000256" key="8">
    <source>
        <dbReference type="ARBA" id="ARBA00022679"/>
    </source>
</evidence>
<dbReference type="CDD" id="cd16491">
    <property type="entry name" value="RING-CH-C4HC3_LTN1"/>
    <property type="match status" value="1"/>
</dbReference>
<keyword evidence="7" id="KW-0963">Cytoplasm</keyword>
<protein>
    <recommendedName>
        <fullName evidence="6 15">E3 ubiquitin-protein ligase listerin</fullName>
        <ecNumber evidence="5 15">2.3.2.27</ecNumber>
    </recommendedName>
    <alternativeName>
        <fullName evidence="15">RING-type E3 ubiquitin transferase listerin</fullName>
    </alternativeName>
</protein>
<name>A0AAD3RWA4_NEPGR</name>
<comment type="subunit">
    <text evidence="15">Component of the ribosome quality control complex (RQC).</text>
</comment>
<dbReference type="GO" id="GO:1990116">
    <property type="term" value="P:ribosome-associated ubiquitin-dependent protein catabolic process"/>
    <property type="evidence" value="ECO:0007669"/>
    <property type="project" value="UniProtKB-UniRule"/>
</dbReference>
<dbReference type="InterPro" id="IPR013083">
    <property type="entry name" value="Znf_RING/FYVE/PHD"/>
</dbReference>
<dbReference type="Pfam" id="PF22999">
    <property type="entry name" value="LTN1_E3_ligase_6th"/>
    <property type="match status" value="1"/>
</dbReference>
<dbReference type="SMART" id="SM00744">
    <property type="entry name" value="RINGv"/>
    <property type="match status" value="1"/>
</dbReference>
<evidence type="ECO:0000313" key="19">
    <source>
        <dbReference type="Proteomes" id="UP001279734"/>
    </source>
</evidence>
<feature type="domain" description="RING-type" evidence="17">
    <location>
        <begin position="1848"/>
        <end position="1895"/>
    </location>
</feature>
<dbReference type="SUPFAM" id="SSF57850">
    <property type="entry name" value="RING/U-box"/>
    <property type="match status" value="1"/>
</dbReference>
<evidence type="ECO:0000256" key="10">
    <source>
        <dbReference type="ARBA" id="ARBA00022737"/>
    </source>
</evidence>
<evidence type="ECO:0000256" key="14">
    <source>
        <dbReference type="PROSITE-ProRule" id="PRU00175"/>
    </source>
</evidence>
<dbReference type="PANTHER" id="PTHR12389">
    <property type="entry name" value="ZINC FINGER PROTEIN 294"/>
    <property type="match status" value="1"/>
</dbReference>
<dbReference type="InterPro" id="IPR054476">
    <property type="entry name" value="Ltn1_N"/>
</dbReference>
<dbReference type="Gene3D" id="1.25.10.10">
    <property type="entry name" value="Leucine-rich Repeat Variant"/>
    <property type="match status" value="1"/>
</dbReference>
<comment type="catalytic activity">
    <reaction evidence="1 15">
        <text>S-ubiquitinyl-[E2 ubiquitin-conjugating enzyme]-L-cysteine + [acceptor protein]-L-lysine = [E2 ubiquitin-conjugating enzyme]-L-cysteine + N(6)-ubiquitinyl-[acceptor protein]-L-lysine.</text>
        <dbReference type="EC" id="2.3.2.27"/>
    </reaction>
</comment>
<dbReference type="InterPro" id="IPR011989">
    <property type="entry name" value="ARM-like"/>
</dbReference>
<keyword evidence="8 15" id="KW-0808">Transferase</keyword>
<evidence type="ECO:0000259" key="17">
    <source>
        <dbReference type="PROSITE" id="PS50089"/>
    </source>
</evidence>
<dbReference type="SMART" id="SM00184">
    <property type="entry name" value="RING"/>
    <property type="match status" value="1"/>
</dbReference>
<comment type="caution">
    <text evidence="18">The sequence shown here is derived from an EMBL/GenBank/DDBJ whole genome shotgun (WGS) entry which is preliminary data.</text>
</comment>
<keyword evidence="19" id="KW-1185">Reference proteome</keyword>
<evidence type="ECO:0000256" key="15">
    <source>
        <dbReference type="RuleBase" id="RU367090"/>
    </source>
</evidence>
<dbReference type="PROSITE" id="PS50081">
    <property type="entry name" value="ZF_DAG_PE_2"/>
    <property type="match status" value="1"/>
</dbReference>
<dbReference type="PANTHER" id="PTHR12389:SF0">
    <property type="entry name" value="E3 UBIQUITIN-PROTEIN LIGASE LISTERIN"/>
    <property type="match status" value="1"/>
</dbReference>
<dbReference type="Proteomes" id="UP001279734">
    <property type="component" value="Unassembled WGS sequence"/>
</dbReference>
<organism evidence="18 19">
    <name type="scientific">Nepenthes gracilis</name>
    <name type="common">Slender pitcher plant</name>
    <dbReference type="NCBI Taxonomy" id="150966"/>
    <lineage>
        <taxon>Eukaryota</taxon>
        <taxon>Viridiplantae</taxon>
        <taxon>Streptophyta</taxon>
        <taxon>Embryophyta</taxon>
        <taxon>Tracheophyta</taxon>
        <taxon>Spermatophyta</taxon>
        <taxon>Magnoliopsida</taxon>
        <taxon>eudicotyledons</taxon>
        <taxon>Gunneridae</taxon>
        <taxon>Pentapetalae</taxon>
        <taxon>Caryophyllales</taxon>
        <taxon>Nepenthaceae</taxon>
        <taxon>Nepenthes</taxon>
    </lineage>
</organism>
<dbReference type="InterPro" id="IPR039795">
    <property type="entry name" value="LTN1/Rkr1"/>
</dbReference>
<evidence type="ECO:0000256" key="12">
    <source>
        <dbReference type="ARBA" id="ARBA00022786"/>
    </source>
</evidence>
<dbReference type="EC" id="2.3.2.27" evidence="5 15"/>
<dbReference type="GO" id="GO:0043023">
    <property type="term" value="F:ribosomal large subunit binding"/>
    <property type="evidence" value="ECO:0007669"/>
    <property type="project" value="TreeGrafter"/>
</dbReference>
<keyword evidence="13 15" id="KW-0862">Zinc</keyword>
<evidence type="ECO:0000313" key="18">
    <source>
        <dbReference type="EMBL" id="GMG98174.1"/>
    </source>
</evidence>
<dbReference type="GO" id="GO:1990112">
    <property type="term" value="C:RQC complex"/>
    <property type="evidence" value="ECO:0007669"/>
    <property type="project" value="UniProtKB-UniRule"/>
</dbReference>
<dbReference type="EMBL" id="BSYO01000001">
    <property type="protein sequence ID" value="GMG98174.1"/>
    <property type="molecule type" value="Genomic_DNA"/>
</dbReference>
<dbReference type="Gene3D" id="3.30.40.10">
    <property type="entry name" value="Zinc/RING finger domain, C3HC4 (zinc finger)"/>
    <property type="match status" value="1"/>
</dbReference>
<comment type="subcellular location">
    <subcellularLocation>
        <location evidence="2">Cytoplasm</location>
        <location evidence="2">Cytosol</location>
    </subcellularLocation>
</comment>
<comment type="similarity">
    <text evidence="4 15">Belongs to the LTN1 family.</text>
</comment>
<dbReference type="InterPro" id="IPR016024">
    <property type="entry name" value="ARM-type_fold"/>
</dbReference>
<dbReference type="InterPro" id="IPR011016">
    <property type="entry name" value="Znf_RING-CH"/>
</dbReference>
<evidence type="ECO:0000256" key="2">
    <source>
        <dbReference type="ARBA" id="ARBA00004514"/>
    </source>
</evidence>
<sequence length="1898" mass="213736">MGRQKGEAARTKARASSSSLAASLLPAGTSAVGFGGFVGSTRVDSTLCGEESTSVLDIDSEMSQHLKRLSRKDPTTKFKALSSLSMLLKQKSGKDVLPIVPQWAFEYKRLLMDYNREVRRATHDTMTNLVTAVGRGLALHLKSLMGPWWVSQFDSVSEVSEAAKQSFQAAFPTQERRIDALMFCTAEIFMHLEDNLKLTPESMSNLAAASDELAEMHQQVISSSLLALATLLDVLIGIDHERPVGNSAVQQKHVPKARATAISFAEKLFSTQKYFLDFLSTQSPTIRSATYSLLRSFIKNVPQVYSEGDMKTLATAILGAFQEVHPLCHSSMWEAILLFSERYPGSWANVNIQRTVLNRFWQFLRNGCFGSQQVSYPALVLFLDTLPPEAITAEKFFADFFQNLWAGRHISHPSNADRLAFFLAFKECFLWVLCNTSRYCNGENETSRVRMSLVENIIVKLLWHDFLFYVGSRNGHRVSYDGPGVPLEDSIQLIDKNTPYVKYSLGYLEDLGQCLIEIMSAMYALEHQLLRPFCEAFQGICLESFQQTDHLKRISESLGRVIKFITLLDLHAVQKAETWPLKYLVGPLLERSFPLVRSLDSSDFVKFLSVVISIFGPRRIIQKLFICDQRIPGGVTVDGDREANLVHFFQLFEGTFVPWCFNGTDGSTNERLDLLFALLDIECFSEQWNIIISYATGRGNLESVPISHIGSLTYLLEKASQTILERRSEFNKHPLQPEQWHHKLLDSAAVSIMHSVPLFGNSDAQFMRAVLGSGESDHAPFLSKFAIVEICQEAFRKLVAFVMASPFDWVRKFGSLLCNAANIPVLDINSFFDVSEMAKFALEVLDGGFLCLKSHCEEHELFSGIAASISIIDWECTLTTASGYAVSESSVDNFNTRLEFGESVHLFLAKISHEFWRSLNMHSRKILASILIRFVRSAIFENDRFNGNIVISLCCQWIVEVIKGLCLDQYEEQNVLDLLLSCDDVWPLWVMPDISSNKKQTTWKVESSTNVPASRNQFFVALVDKLISEIGFHKVVIGRDLHALITQEKASNQLVSSESATFYRAWLAAEMLCTWKWPSGGALSTFLPLLREDTRQDGFSYNESLFDILVNTLLDGALSYRADAKLKFFTSWPPSNDELDEMESPFLRALMSLLLTLFSDGIWGKKKAIAFFELLVNKLYIGNATNANCLHILPPLAYVLVQQLQHSGSGSNSPSTDSQSDSLRENIKDWLQKTLMFPPLISWKTGEDMKEWFQLVLSCYPLSIVENKVALCLERDISMSERKLLLDLFRKQRYDADGTVFSNELPVVMMLLSRLIVIAVGYCWEDFNEEDWEFVWSQLRCLIDTVVVVMEETVESLDLLLKNASSDKLKDAIDKFNQNTLAVEPSCMDSATNALHAYLLWLGLVQFQQTENSNKLTFLKMDKCDHLGNHIEEDVLRVFLSVCVAESISSTLHCESLSIIGTNHINAQFWELIASTVVQSSPLTRDEAIKSIERWGLSKGPISSLIALLFSSIPVYSLKFAAFVLLSNLPISKWIVITENASYSLNGKPASDLGSQNLDSSSEDGIVLREDVSCLIEKLPIGTLDIGLEAQERINVFLAWCLLLSHLLSLPSYSPERERLVHHIQESASSMILDMLFQHIPLELCMAHILKKRDKEIPTELSDVAAAASRAITTGSLLFVLESLWPIQPERMALLAAAMFGVMLRVLPAYVREWFSDIRDRTASSAIEVFTKEWCSPYLIADELSQIKEVNFADESFSVSVSKSANEVIATYTKDETGMDLVIHLPASYPLRPVDVECTRSLGITEVKQRKWLLSMMAFVRNQNGALAEAIRIWKHNFDKAFEGVEECPICYSVIHTTSHCLPRLACKTCKHKFHSACLYKWFSTAHKSTCPLCQSPF</sequence>
<proteinExistence type="inferred from homology"/>
<evidence type="ECO:0000256" key="5">
    <source>
        <dbReference type="ARBA" id="ARBA00012483"/>
    </source>
</evidence>
<keyword evidence="12 15" id="KW-0833">Ubl conjugation pathway</keyword>
<comment type="pathway">
    <text evidence="3 15">Protein modification; protein ubiquitination.</text>
</comment>
<dbReference type="Pfam" id="PF13639">
    <property type="entry name" value="zf-RING_2"/>
    <property type="match status" value="1"/>
</dbReference>
<dbReference type="InterPro" id="IPR002219">
    <property type="entry name" value="PKC_DAG/PE"/>
</dbReference>
<keyword evidence="9 15" id="KW-0479">Metal-binding</keyword>
<dbReference type="SUPFAM" id="SSF48371">
    <property type="entry name" value="ARM repeat"/>
    <property type="match status" value="1"/>
</dbReference>
<dbReference type="GO" id="GO:0061630">
    <property type="term" value="F:ubiquitin protein ligase activity"/>
    <property type="evidence" value="ECO:0007669"/>
    <property type="project" value="UniProtKB-UniRule"/>
</dbReference>
<evidence type="ECO:0000256" key="13">
    <source>
        <dbReference type="ARBA" id="ARBA00022833"/>
    </source>
</evidence>
<evidence type="ECO:0000256" key="11">
    <source>
        <dbReference type="ARBA" id="ARBA00022771"/>
    </source>
</evidence>
<evidence type="ECO:0000256" key="3">
    <source>
        <dbReference type="ARBA" id="ARBA00004906"/>
    </source>
</evidence>
<dbReference type="GO" id="GO:0008270">
    <property type="term" value="F:zinc ion binding"/>
    <property type="evidence" value="ECO:0007669"/>
    <property type="project" value="UniProtKB-KW"/>
</dbReference>
<dbReference type="Pfam" id="PF22958">
    <property type="entry name" value="Ltn1_1st"/>
    <property type="match status" value="1"/>
</dbReference>
<dbReference type="InterPro" id="IPR001841">
    <property type="entry name" value="Znf_RING"/>
</dbReference>
<dbReference type="InterPro" id="IPR054478">
    <property type="entry name" value="LTN1_UBC"/>
</dbReference>
<keyword evidence="10" id="KW-0677">Repeat</keyword>
<accession>A0AAD3RWA4</accession>
<keyword evidence="11 14" id="KW-0863">Zinc-finger</keyword>
<evidence type="ECO:0000256" key="6">
    <source>
        <dbReference type="ARBA" id="ARBA00017157"/>
    </source>
</evidence>
<dbReference type="GO" id="GO:0072344">
    <property type="term" value="P:rescue of stalled ribosome"/>
    <property type="evidence" value="ECO:0007669"/>
    <property type="project" value="UniProtKB-UniRule"/>
</dbReference>
<dbReference type="PROSITE" id="PS50089">
    <property type="entry name" value="ZF_RING_2"/>
    <property type="match status" value="1"/>
</dbReference>
<evidence type="ECO:0000256" key="9">
    <source>
        <dbReference type="ARBA" id="ARBA00022723"/>
    </source>
</evidence>
<evidence type="ECO:0000256" key="1">
    <source>
        <dbReference type="ARBA" id="ARBA00000900"/>
    </source>
</evidence>
<gene>
    <name evidence="18" type="ORF">Nepgr_000014</name>
</gene>
<dbReference type="InterPro" id="IPR039804">
    <property type="entry name" value="RING-CH-C4HC3_LTN1"/>
</dbReference>
<dbReference type="InterPro" id="IPR054477">
    <property type="entry name" value="LTN1_E3_ligase_6th"/>
</dbReference>
<evidence type="ECO:0000256" key="7">
    <source>
        <dbReference type="ARBA" id="ARBA00022490"/>
    </source>
</evidence>
<comment type="function">
    <text evidence="15">E3 ubiquitin-protein ligase. Component of the ribosome quality control complex (RQC), a ribosome-associated complex that mediates ubiquitination and extraction of incompletely synthesized nascent chains for proteasomal degradation.</text>
</comment>
<dbReference type="Pfam" id="PF23009">
    <property type="entry name" value="UBC_like"/>
    <property type="match status" value="1"/>
</dbReference>
<feature type="domain" description="Phorbol-ester/DAG-type" evidence="16">
    <location>
        <begin position="1835"/>
        <end position="1891"/>
    </location>
</feature>
<dbReference type="GO" id="GO:0005829">
    <property type="term" value="C:cytosol"/>
    <property type="evidence" value="ECO:0007669"/>
    <property type="project" value="UniProtKB-SubCell"/>
</dbReference>
<evidence type="ECO:0000256" key="4">
    <source>
        <dbReference type="ARBA" id="ARBA00007997"/>
    </source>
</evidence>
<reference evidence="18" key="1">
    <citation type="submission" date="2023-05" db="EMBL/GenBank/DDBJ databases">
        <title>Nepenthes gracilis genome sequencing.</title>
        <authorList>
            <person name="Fukushima K."/>
        </authorList>
    </citation>
    <scope>NUCLEOTIDE SEQUENCE</scope>
    <source>
        <strain evidence="18">SING2019-196</strain>
    </source>
</reference>